<organism evidence="2 3">
    <name type="scientific">Actimicrobium antarcticum</name>
    <dbReference type="NCBI Taxonomy" id="1051899"/>
    <lineage>
        <taxon>Bacteria</taxon>
        <taxon>Pseudomonadati</taxon>
        <taxon>Pseudomonadota</taxon>
        <taxon>Betaproteobacteria</taxon>
        <taxon>Burkholderiales</taxon>
        <taxon>Oxalobacteraceae</taxon>
        <taxon>Actimicrobium</taxon>
    </lineage>
</organism>
<proteinExistence type="predicted"/>
<keyword evidence="3" id="KW-1185">Reference proteome</keyword>
<name>A0ABP7TYK3_9BURK</name>
<dbReference type="InterPro" id="IPR000866">
    <property type="entry name" value="AhpC/TSA"/>
</dbReference>
<accession>A0ABP7TYK3</accession>
<feature type="domain" description="Thioredoxin" evidence="1">
    <location>
        <begin position="1"/>
        <end position="131"/>
    </location>
</feature>
<protein>
    <recommendedName>
        <fullName evidence="1">Thioredoxin domain-containing protein</fullName>
    </recommendedName>
</protein>
<dbReference type="RefSeq" id="WP_344765413.1">
    <property type="nucleotide sequence ID" value="NZ_BAAAZE010000014.1"/>
</dbReference>
<dbReference type="InterPro" id="IPR013766">
    <property type="entry name" value="Thioredoxin_domain"/>
</dbReference>
<evidence type="ECO:0000313" key="2">
    <source>
        <dbReference type="EMBL" id="GAA4033216.1"/>
    </source>
</evidence>
<reference evidence="3" key="1">
    <citation type="journal article" date="2019" name="Int. J. Syst. Evol. Microbiol.">
        <title>The Global Catalogue of Microorganisms (GCM) 10K type strain sequencing project: providing services to taxonomists for standard genome sequencing and annotation.</title>
        <authorList>
            <consortium name="The Broad Institute Genomics Platform"/>
            <consortium name="The Broad Institute Genome Sequencing Center for Infectious Disease"/>
            <person name="Wu L."/>
            <person name="Ma J."/>
        </authorList>
    </citation>
    <scope>NUCLEOTIDE SEQUENCE [LARGE SCALE GENOMIC DNA]</scope>
    <source>
        <strain evidence="3">JCM 16673</strain>
    </source>
</reference>
<dbReference type="PROSITE" id="PS51352">
    <property type="entry name" value="THIOREDOXIN_2"/>
    <property type="match status" value="1"/>
</dbReference>
<dbReference type="Pfam" id="PF00578">
    <property type="entry name" value="AhpC-TSA"/>
    <property type="match status" value="1"/>
</dbReference>
<gene>
    <name evidence="2" type="ORF">GCM10022212_35430</name>
</gene>
<sequence>MDFELAGEHGFVRLSGLPAQATLINFWRSDCPPCVREMPVLAGLAHAGSVRVMAVAVQRPSDTLTAPESVARALRSPVQLLHAPAEPRGILARFGNVNGVLPYTTLLHADRSICAKHAGEIDAAWVEAMVNRCHNAESGRR</sequence>
<dbReference type="Proteomes" id="UP001501353">
    <property type="component" value="Unassembled WGS sequence"/>
</dbReference>
<dbReference type="Gene3D" id="3.40.30.10">
    <property type="entry name" value="Glutaredoxin"/>
    <property type="match status" value="1"/>
</dbReference>
<dbReference type="CDD" id="cd02966">
    <property type="entry name" value="TlpA_like_family"/>
    <property type="match status" value="1"/>
</dbReference>
<dbReference type="SUPFAM" id="SSF52833">
    <property type="entry name" value="Thioredoxin-like"/>
    <property type="match status" value="1"/>
</dbReference>
<evidence type="ECO:0000259" key="1">
    <source>
        <dbReference type="PROSITE" id="PS51352"/>
    </source>
</evidence>
<dbReference type="InterPro" id="IPR036249">
    <property type="entry name" value="Thioredoxin-like_sf"/>
</dbReference>
<comment type="caution">
    <text evidence="2">The sequence shown here is derived from an EMBL/GenBank/DDBJ whole genome shotgun (WGS) entry which is preliminary data.</text>
</comment>
<evidence type="ECO:0000313" key="3">
    <source>
        <dbReference type="Proteomes" id="UP001501353"/>
    </source>
</evidence>
<dbReference type="EMBL" id="BAAAZE010000014">
    <property type="protein sequence ID" value="GAA4033216.1"/>
    <property type="molecule type" value="Genomic_DNA"/>
</dbReference>